<sequence length="164" mass="19677">MPRWIRWSVRVLVLPFVWLDFACQRLVKLFMRPPNRRGGACKKRGNCCHYIVVEWIPEGDKLSWESRLKLWWDTQINGFYFRNFDQIEDDGQIVRVLSCRYLQKDGSCKHYWARPSLCRSWPRIEYFGKPRILKGCGFAAVPRKEYKQHKKEEKAGKNKLNILP</sequence>
<name>A0ABS3AVL0_9BACT</name>
<reference evidence="1 2" key="1">
    <citation type="submission" date="2021-02" db="EMBL/GenBank/DDBJ databases">
        <title>Activity-based single-cell genomes from oceanic crustal fluid captures similar information to metagenomic and metatranscriptomic surveys with orders of magnitude less sampling.</title>
        <authorList>
            <person name="D'Angelo T.S."/>
            <person name="Orcutt B.N."/>
        </authorList>
    </citation>
    <scope>NUCLEOTIDE SEQUENCE [LARGE SCALE GENOMIC DNA]</scope>
    <source>
        <strain evidence="1">AH-315-G07</strain>
    </source>
</reference>
<comment type="caution">
    <text evidence="1">The sequence shown here is derived from an EMBL/GenBank/DDBJ whole genome shotgun (WGS) entry which is preliminary data.</text>
</comment>
<evidence type="ECO:0000313" key="1">
    <source>
        <dbReference type="EMBL" id="MBN4067514.1"/>
    </source>
</evidence>
<proteinExistence type="predicted"/>
<protein>
    <recommendedName>
        <fullName evidence="3">YkgJ family cysteine cluster protein</fullName>
    </recommendedName>
</protein>
<gene>
    <name evidence="1" type="ORF">JYU14_05460</name>
</gene>
<feature type="non-terminal residue" evidence="1">
    <location>
        <position position="164"/>
    </location>
</feature>
<organism evidence="1 2">
    <name type="scientific">Simkania negevensis</name>
    <dbReference type="NCBI Taxonomy" id="83561"/>
    <lineage>
        <taxon>Bacteria</taxon>
        <taxon>Pseudomonadati</taxon>
        <taxon>Chlamydiota</taxon>
        <taxon>Chlamydiia</taxon>
        <taxon>Parachlamydiales</taxon>
        <taxon>Simkaniaceae</taxon>
        <taxon>Simkania</taxon>
    </lineage>
</organism>
<keyword evidence="2" id="KW-1185">Reference proteome</keyword>
<accession>A0ABS3AVL0</accession>
<evidence type="ECO:0008006" key="3">
    <source>
        <dbReference type="Google" id="ProtNLM"/>
    </source>
</evidence>
<dbReference type="Proteomes" id="UP000722121">
    <property type="component" value="Unassembled WGS sequence"/>
</dbReference>
<dbReference type="EMBL" id="JAFITR010000174">
    <property type="protein sequence ID" value="MBN4067514.1"/>
    <property type="molecule type" value="Genomic_DNA"/>
</dbReference>
<evidence type="ECO:0000313" key="2">
    <source>
        <dbReference type="Proteomes" id="UP000722121"/>
    </source>
</evidence>